<accession>A0A6J8AXS5</accession>
<evidence type="ECO:0000313" key="2">
    <source>
        <dbReference type="Proteomes" id="UP000507470"/>
    </source>
</evidence>
<protein>
    <submittedName>
        <fullName evidence="1">Uncharacterized protein</fullName>
    </submittedName>
</protein>
<dbReference type="Gene3D" id="2.60.40.60">
    <property type="entry name" value="Cadherins"/>
    <property type="match status" value="1"/>
</dbReference>
<gene>
    <name evidence="1" type="ORF">MCOR_12357</name>
</gene>
<name>A0A6J8AXS5_MYTCO</name>
<dbReference type="EMBL" id="CACVKT020002142">
    <property type="protein sequence ID" value="CAC5375306.1"/>
    <property type="molecule type" value="Genomic_DNA"/>
</dbReference>
<proteinExistence type="predicted"/>
<organism evidence="1 2">
    <name type="scientific">Mytilus coruscus</name>
    <name type="common">Sea mussel</name>
    <dbReference type="NCBI Taxonomy" id="42192"/>
    <lineage>
        <taxon>Eukaryota</taxon>
        <taxon>Metazoa</taxon>
        <taxon>Spiralia</taxon>
        <taxon>Lophotrochozoa</taxon>
        <taxon>Mollusca</taxon>
        <taxon>Bivalvia</taxon>
        <taxon>Autobranchia</taxon>
        <taxon>Pteriomorphia</taxon>
        <taxon>Mytilida</taxon>
        <taxon>Mytiloidea</taxon>
        <taxon>Mytilidae</taxon>
        <taxon>Mytilinae</taxon>
        <taxon>Mytilus</taxon>
    </lineage>
</organism>
<dbReference type="OrthoDB" id="6104102at2759"/>
<sequence>MCSKYSCQTGHPTEEIPPYNTCYHRFIGFQDVNAVLSFNDNYKFKCCGFIYAWEIFVRENAAVPLNVKVQVWYDTGTIWNLREETIIEATADDTVKEELIPTGSRLRVFVNDRIGSYEYEGPVITYDNGGSYKIDTFTSDQTTFDWDAVATRNNRDHAIHARVNPSKAPTFTNLDDTVAISNNDVAGTVVFTLTTNDDDLEDAGLLTVAHTDSTGFAAAFFELDLNTLEVKIKAGVSLSPGDHSMTFTVADPCLKSTGILTIRIENDVSINLAFTASGPYLST</sequence>
<dbReference type="Proteomes" id="UP000507470">
    <property type="component" value="Unassembled WGS sequence"/>
</dbReference>
<dbReference type="AlphaFoldDB" id="A0A6J8AXS5"/>
<reference evidence="1 2" key="1">
    <citation type="submission" date="2020-06" db="EMBL/GenBank/DDBJ databases">
        <authorList>
            <person name="Li R."/>
            <person name="Bekaert M."/>
        </authorList>
    </citation>
    <scope>NUCLEOTIDE SEQUENCE [LARGE SCALE GENOMIC DNA]</scope>
    <source>
        <strain evidence="2">wild</strain>
    </source>
</reference>
<keyword evidence="2" id="KW-1185">Reference proteome</keyword>
<evidence type="ECO:0000313" key="1">
    <source>
        <dbReference type="EMBL" id="CAC5375306.1"/>
    </source>
</evidence>